<dbReference type="Pfam" id="PF00675">
    <property type="entry name" value="Peptidase_M16"/>
    <property type="match status" value="2"/>
</dbReference>
<reference evidence="3 4" key="2">
    <citation type="submission" date="2018-03" db="EMBL/GenBank/DDBJ databases">
        <authorList>
            <person name="Keele B.F."/>
        </authorList>
    </citation>
    <scope>NUCLEOTIDE SEQUENCE [LARGE SCALE GENOMIC DNA]</scope>
    <source>
        <strain evidence="3 4">D13</strain>
    </source>
</reference>
<dbReference type="SUPFAM" id="SSF63411">
    <property type="entry name" value="LuxS/MPP-like metallohydrolase"/>
    <property type="match status" value="4"/>
</dbReference>
<feature type="domain" description="Peptidase M16 N-terminal" evidence="1">
    <location>
        <begin position="594"/>
        <end position="718"/>
    </location>
</feature>
<dbReference type="GO" id="GO:0046872">
    <property type="term" value="F:metal ion binding"/>
    <property type="evidence" value="ECO:0007669"/>
    <property type="project" value="InterPro"/>
</dbReference>
<feature type="domain" description="Peptidase M16 C-terminal" evidence="2">
    <location>
        <begin position="307"/>
        <end position="482"/>
    </location>
</feature>
<dbReference type="OrthoDB" id="9811314at2"/>
<evidence type="ECO:0000259" key="2">
    <source>
        <dbReference type="Pfam" id="PF05193"/>
    </source>
</evidence>
<protein>
    <submittedName>
        <fullName evidence="3">Peptidase M16</fullName>
    </submittedName>
</protein>
<dbReference type="PANTHER" id="PTHR11851">
    <property type="entry name" value="METALLOPROTEASE"/>
    <property type="match status" value="1"/>
</dbReference>
<evidence type="ECO:0000259" key="1">
    <source>
        <dbReference type="Pfam" id="PF00675"/>
    </source>
</evidence>
<name>A0A2P1PY73_9GAMM</name>
<accession>A0A2P1PY73</accession>
<dbReference type="AlphaFoldDB" id="A0A2P1PY73"/>
<evidence type="ECO:0000313" key="3">
    <source>
        <dbReference type="EMBL" id="AVP99764.1"/>
    </source>
</evidence>
<dbReference type="Proteomes" id="UP000241074">
    <property type="component" value="Chromosome"/>
</dbReference>
<sequence length="1022" mass="111602">MVVSQVGGTRSVRKIGRAAKLPGDRIGMPEGHFRGELVTFACCQRPWTLRKMAPLPRAMRRTGRAIGRCHRDVNGRSVTLHLQHSIARKRPDCRSGDHQSLTIWIDMKPLPLLAGLLLALPFAAVAKAPSNPSAPIDIPAETFKLDNGLTVIVHTDRKAPIVAVNLWYHVGSKNERPGRTGFAHLFEHLMFQGSEHNKGEFISPLEALGATDLNGTTDFDRTNYFENIPTTALDTTLWLESDRMGHLLGAIDQKVLDEQRGVVQNEKREGDNSPYGKTFESMLMGLFPEGHPYRWEIIGSMDDLNAATLTDVKHWFETWYGPANTVLVLAGDIDVPTAKEKVTKYFGDIPPGPAHTRLKSYVPELAANKRELMHDRVGLARVMRAWTVPGVGGKTAEELGLAARILGGSKTSRLNKRLVLDEQVAASVAVYYYPLEIAGLFVVQADAKPGVEIAQLEAMIDAELARFLKDGPTAEEVKRSQSVIQASVIRGAERIGGFGGKADILAECFTYTGNPHCYRESLSNLATATPASIAAQARQWLSRPNYTLEVQPFPDYKPTASTVDRKAGVPATTAFPDLAFPNIQRGQLANGVPVVLAERHETPVVQVRFMFDAGYAADFGRKLGTAGFTLGMLDEGTGKRNAVQIAEEAELLGAQFGTYSSLDASGLGLSALSQNLQPSLNLVADLLMNPSFPSKEMERVRGQWLANLEQEKKEPNSQAMRVLPPLIYGDQHPYGIPLTGSGTEASIKSISADDMRAFHRDFVRPDNLTIVVVGDTDMAAITAALNEAVGSWKPAASARPTKSLPTVERPKAARVFLIDKPNAEQSLILAGETLPPASAPDYLQTNTAISAFGGLFSARLNMNLREDKHWAYGAYAWAGPARGQRLMSASAGVQSDKTIESLQEMQREFVELVSTREITADELQSVINNDVRSLPGYYETSGAVTAEISNMVLFGRPDDYVRTMKARTEAQTLEQVRQAAKQHIDPNALTWVIVGDLKKIEAGIRALKLGEVQVIDPDASTH</sequence>
<dbReference type="InterPro" id="IPR011765">
    <property type="entry name" value="Pept_M16_N"/>
</dbReference>
<feature type="domain" description="Peptidase M16 C-terminal" evidence="2">
    <location>
        <begin position="749"/>
        <end position="928"/>
    </location>
</feature>
<reference evidence="3 4" key="1">
    <citation type="submission" date="2018-03" db="EMBL/GenBank/DDBJ databases">
        <title>Ahniella affigens gen. nov., sp. nov., a gammaproteobacterium isolated from sandy soil near a stream.</title>
        <authorList>
            <person name="Ko Y."/>
            <person name="Kim J.-H."/>
        </authorList>
    </citation>
    <scope>NUCLEOTIDE SEQUENCE [LARGE SCALE GENOMIC DNA]</scope>
    <source>
        <strain evidence="3 4">D13</strain>
    </source>
</reference>
<organism evidence="3 4">
    <name type="scientific">Ahniella affigens</name>
    <dbReference type="NCBI Taxonomy" id="2021234"/>
    <lineage>
        <taxon>Bacteria</taxon>
        <taxon>Pseudomonadati</taxon>
        <taxon>Pseudomonadota</taxon>
        <taxon>Gammaproteobacteria</taxon>
        <taxon>Lysobacterales</taxon>
        <taxon>Rhodanobacteraceae</taxon>
        <taxon>Ahniella</taxon>
    </lineage>
</organism>
<dbReference type="KEGG" id="xba:C7S18_22450"/>
<evidence type="ECO:0000313" key="4">
    <source>
        <dbReference type="Proteomes" id="UP000241074"/>
    </source>
</evidence>
<dbReference type="InterPro" id="IPR050361">
    <property type="entry name" value="MPP/UQCRC_Complex"/>
</dbReference>
<gene>
    <name evidence="3" type="ORF">C7S18_22450</name>
</gene>
<dbReference type="PANTHER" id="PTHR11851:SF224">
    <property type="entry name" value="PROCESSING PROTEASE"/>
    <property type="match status" value="1"/>
</dbReference>
<dbReference type="Pfam" id="PF05193">
    <property type="entry name" value="Peptidase_M16_C"/>
    <property type="match status" value="2"/>
</dbReference>
<proteinExistence type="predicted"/>
<dbReference type="EMBL" id="CP027860">
    <property type="protein sequence ID" value="AVP99764.1"/>
    <property type="molecule type" value="Genomic_DNA"/>
</dbReference>
<keyword evidence="4" id="KW-1185">Reference proteome</keyword>
<dbReference type="Gene3D" id="3.30.830.10">
    <property type="entry name" value="Metalloenzyme, LuxS/M16 peptidase-like"/>
    <property type="match status" value="4"/>
</dbReference>
<dbReference type="InterPro" id="IPR007863">
    <property type="entry name" value="Peptidase_M16_C"/>
</dbReference>
<dbReference type="InterPro" id="IPR011249">
    <property type="entry name" value="Metalloenz_LuxS/M16"/>
</dbReference>
<feature type="domain" description="Peptidase M16 N-terminal" evidence="1">
    <location>
        <begin position="151"/>
        <end position="274"/>
    </location>
</feature>